<dbReference type="InterPro" id="IPR010445">
    <property type="entry name" value="LapA_dom"/>
</dbReference>
<evidence type="ECO:0000256" key="4">
    <source>
        <dbReference type="ARBA" id="ARBA00023136"/>
    </source>
</evidence>
<protein>
    <submittedName>
        <fullName evidence="8">DUF1049 domain-containing protein</fullName>
    </submittedName>
</protein>
<dbReference type="AlphaFoldDB" id="A0A4Z0GRN6"/>
<evidence type="ECO:0000313" key="8">
    <source>
        <dbReference type="EMBL" id="TGA99511.1"/>
    </source>
</evidence>
<dbReference type="Proteomes" id="UP000298347">
    <property type="component" value="Unassembled WGS sequence"/>
</dbReference>
<accession>A0A4Z0GRN6</accession>
<dbReference type="Pfam" id="PF06305">
    <property type="entry name" value="LapA_dom"/>
    <property type="match status" value="1"/>
</dbReference>
<evidence type="ECO:0000259" key="7">
    <source>
        <dbReference type="Pfam" id="PF06305"/>
    </source>
</evidence>
<keyword evidence="1" id="KW-1003">Cell membrane</keyword>
<name>A0A4Z0GRN6_9BACL</name>
<keyword evidence="3 6" id="KW-1133">Transmembrane helix</keyword>
<proteinExistence type="predicted"/>
<dbReference type="PANTHER" id="PTHR41335:SF1">
    <property type="entry name" value="MEMBRANE PROTEIN"/>
    <property type="match status" value="1"/>
</dbReference>
<evidence type="ECO:0000256" key="2">
    <source>
        <dbReference type="ARBA" id="ARBA00022692"/>
    </source>
</evidence>
<reference evidence="8 9" key="1">
    <citation type="journal article" date="2015" name="Int. J. Syst. Evol. Microbiol.">
        <title>Sporolactobacillus shoreae sp. nov. and Sporolactobacillus spathodeae sp. nov., two spore-forming lactic acid bacteria isolated from tree barks in Thailand.</title>
        <authorList>
            <person name="Thamacharoensuk T."/>
            <person name="Kitahara M."/>
            <person name="Ohkuma M."/>
            <person name="Thongchul N."/>
            <person name="Tanasupawat S."/>
        </authorList>
    </citation>
    <scope>NUCLEOTIDE SEQUENCE [LARGE SCALE GENOMIC DNA]</scope>
    <source>
        <strain evidence="8 9">BK92</strain>
    </source>
</reference>
<evidence type="ECO:0000256" key="5">
    <source>
        <dbReference type="SAM" id="MobiDB-lite"/>
    </source>
</evidence>
<dbReference type="GO" id="GO:0005886">
    <property type="term" value="C:plasma membrane"/>
    <property type="evidence" value="ECO:0007669"/>
    <property type="project" value="InterPro"/>
</dbReference>
<evidence type="ECO:0000256" key="1">
    <source>
        <dbReference type="ARBA" id="ARBA00022475"/>
    </source>
</evidence>
<organism evidence="8 9">
    <name type="scientific">Sporolactobacillus shoreae</name>
    <dbReference type="NCBI Taxonomy" id="1465501"/>
    <lineage>
        <taxon>Bacteria</taxon>
        <taxon>Bacillati</taxon>
        <taxon>Bacillota</taxon>
        <taxon>Bacilli</taxon>
        <taxon>Bacillales</taxon>
        <taxon>Sporolactobacillaceae</taxon>
        <taxon>Sporolactobacillus</taxon>
    </lineage>
</organism>
<feature type="region of interest" description="Disordered" evidence="5">
    <location>
        <begin position="89"/>
        <end position="116"/>
    </location>
</feature>
<keyword evidence="2 6" id="KW-0812">Transmembrane</keyword>
<dbReference type="OrthoDB" id="2990728at2"/>
<evidence type="ECO:0000256" key="3">
    <source>
        <dbReference type="ARBA" id="ARBA00022989"/>
    </source>
</evidence>
<comment type="caution">
    <text evidence="8">The sequence shown here is derived from an EMBL/GenBank/DDBJ whole genome shotgun (WGS) entry which is preliminary data.</text>
</comment>
<feature type="transmembrane region" description="Helical" evidence="6">
    <location>
        <begin position="41"/>
        <end position="62"/>
    </location>
</feature>
<dbReference type="PANTHER" id="PTHR41335">
    <property type="entry name" value="MEMBRANE PROTEIN-RELATED"/>
    <property type="match status" value="1"/>
</dbReference>
<dbReference type="EMBL" id="SRJD01000003">
    <property type="protein sequence ID" value="TGA99511.1"/>
    <property type="molecule type" value="Genomic_DNA"/>
</dbReference>
<feature type="domain" description="Lipopolysaccharide assembly protein A" evidence="7">
    <location>
        <begin position="24"/>
        <end position="80"/>
    </location>
</feature>
<evidence type="ECO:0000313" key="9">
    <source>
        <dbReference type="Proteomes" id="UP000298347"/>
    </source>
</evidence>
<evidence type="ECO:0000256" key="6">
    <source>
        <dbReference type="SAM" id="Phobius"/>
    </source>
</evidence>
<dbReference type="RefSeq" id="WP_135347534.1">
    <property type="nucleotide sequence ID" value="NZ_SRJD01000003.1"/>
</dbReference>
<sequence length="116" mass="13217">MRKQWNILMVLIFILVIVLLSISNADSVTISFLFGEASLPKILVIIVSVLIGALLVGSFTYLKIYRQQHRIRQMEKELHRIAELHPEDASRISVTNTTGGDEAETRTSSRRSFFKK</sequence>
<gene>
    <name evidence="8" type="ORF">E4665_04075</name>
</gene>
<keyword evidence="9" id="KW-1185">Reference proteome</keyword>
<keyword evidence="4 6" id="KW-0472">Membrane</keyword>